<dbReference type="Pfam" id="PF06803">
    <property type="entry name" value="DUF1232"/>
    <property type="match status" value="1"/>
</dbReference>
<evidence type="ECO:0000256" key="1">
    <source>
        <dbReference type="ARBA" id="ARBA00004127"/>
    </source>
</evidence>
<keyword evidence="8" id="KW-1185">Reference proteome</keyword>
<keyword evidence="4 5" id="KW-0472">Membrane</keyword>
<evidence type="ECO:0000256" key="5">
    <source>
        <dbReference type="SAM" id="Phobius"/>
    </source>
</evidence>
<dbReference type="EMBL" id="CP041165">
    <property type="protein sequence ID" value="QOP41252.1"/>
    <property type="molecule type" value="Genomic_DNA"/>
</dbReference>
<keyword evidence="2 5" id="KW-0812">Transmembrane</keyword>
<reference evidence="7 8" key="1">
    <citation type="submission" date="2019-06" db="EMBL/GenBank/DDBJ databases">
        <title>Sulfurimonas gotlandica sp. nov., a chemoautotrophic and psychrotolerant epsilonproteobacterium isolated from a pelagic redoxcline, and an emended description of the genus Sulfurimonas.</title>
        <authorList>
            <person name="Wang S."/>
            <person name="Jiang L."/>
            <person name="Shao Z."/>
        </authorList>
    </citation>
    <scope>NUCLEOTIDE SEQUENCE [LARGE SCALE GENOMIC DNA]</scope>
    <source>
        <strain evidence="7 8">B2</strain>
    </source>
</reference>
<keyword evidence="3 5" id="KW-1133">Transmembrane helix</keyword>
<feature type="domain" description="DUF1232" evidence="6">
    <location>
        <begin position="39"/>
        <end position="75"/>
    </location>
</feature>
<protein>
    <submittedName>
        <fullName evidence="7">DUF1232 domain-containing protein</fullName>
    </submittedName>
</protein>
<evidence type="ECO:0000256" key="2">
    <source>
        <dbReference type="ARBA" id="ARBA00022692"/>
    </source>
</evidence>
<organism evidence="7 8">
    <name type="scientific">Sulfurimonas marina</name>
    <dbReference type="NCBI Taxonomy" id="2590551"/>
    <lineage>
        <taxon>Bacteria</taxon>
        <taxon>Pseudomonadati</taxon>
        <taxon>Campylobacterota</taxon>
        <taxon>Epsilonproteobacteria</taxon>
        <taxon>Campylobacterales</taxon>
        <taxon>Sulfurimonadaceae</taxon>
        <taxon>Sulfurimonas</taxon>
    </lineage>
</organism>
<proteinExistence type="predicted"/>
<dbReference type="GO" id="GO:0012505">
    <property type="term" value="C:endomembrane system"/>
    <property type="evidence" value="ECO:0007669"/>
    <property type="project" value="UniProtKB-SubCell"/>
</dbReference>
<feature type="transmembrane region" description="Helical" evidence="5">
    <location>
        <begin position="60"/>
        <end position="81"/>
    </location>
</feature>
<dbReference type="AlphaFoldDB" id="A0A7M1AXY9"/>
<feature type="transmembrane region" description="Helical" evidence="5">
    <location>
        <begin position="109"/>
        <end position="129"/>
    </location>
</feature>
<dbReference type="InterPro" id="IPR010652">
    <property type="entry name" value="DUF1232"/>
</dbReference>
<name>A0A7M1AXY9_9BACT</name>
<dbReference type="Proteomes" id="UP000593910">
    <property type="component" value="Chromosome"/>
</dbReference>
<sequence length="130" mass="14941">MKIGERFCLQKLKKWAKSLKHYLFALYLAYHHKDVPFLAKTIIVIVVSYALSPIDLIPDFIPIIGYLDDFILLPLAILLAIKLVPEEIWEECKTKAHQSTLKSLPRSKTAALVVIFIWVVVAALVYKLFF</sequence>
<evidence type="ECO:0000259" key="6">
    <source>
        <dbReference type="Pfam" id="PF06803"/>
    </source>
</evidence>
<evidence type="ECO:0000313" key="7">
    <source>
        <dbReference type="EMBL" id="QOP41252.1"/>
    </source>
</evidence>
<accession>A0A7M1AXY9</accession>
<dbReference type="KEGG" id="smax:FJR03_05640"/>
<evidence type="ECO:0000256" key="4">
    <source>
        <dbReference type="ARBA" id="ARBA00023136"/>
    </source>
</evidence>
<evidence type="ECO:0000256" key="3">
    <source>
        <dbReference type="ARBA" id="ARBA00022989"/>
    </source>
</evidence>
<evidence type="ECO:0000313" key="8">
    <source>
        <dbReference type="Proteomes" id="UP000593910"/>
    </source>
</evidence>
<gene>
    <name evidence="7" type="ORF">FJR03_05640</name>
</gene>
<feature type="transmembrane region" description="Helical" evidence="5">
    <location>
        <begin position="37"/>
        <end position="54"/>
    </location>
</feature>
<comment type="subcellular location">
    <subcellularLocation>
        <location evidence="1">Endomembrane system</location>
        <topology evidence="1">Multi-pass membrane protein</topology>
    </subcellularLocation>
</comment>